<name>A0AAP1F1J5_9XANT</name>
<accession>A0AAP1F1J5</accession>
<sequence length="75" mass="8493">MIGQLGDLHQARVQCIDEAHGRGRQPHLLAVILQHRLALLPRQQLFEVVGIGFRSAHGHIARFQFVGQRREHTGL</sequence>
<reference evidence="1 2" key="2">
    <citation type="submission" date="2015-09" db="EMBL/GenBank/DDBJ databases">
        <title>Draft genome sequence of Xanthomonas oryzae pv. USA str. X11-5A.</title>
        <authorList>
            <person name="Knight B.M."/>
            <person name="Roberts D.P."/>
            <person name="Lin D."/>
            <person name="Hari K."/>
            <person name="Fletcher J."/>
            <person name="Melcher U."/>
            <person name="Blagden T."/>
            <person name="Winegar R.A."/>
        </authorList>
    </citation>
    <scope>NUCLEOTIDE SEQUENCE [LARGE SCALE GENOMIC DNA]</scope>
    <source>
        <strain evidence="1 2">X11-5A</strain>
    </source>
</reference>
<dbReference type="Proteomes" id="UP000036790">
    <property type="component" value="Unassembled WGS sequence"/>
</dbReference>
<gene>
    <name evidence="1" type="ORF">ADT25_01345</name>
</gene>
<organism evidence="1 2">
    <name type="scientific">Xanthomonas oryzae</name>
    <dbReference type="NCBI Taxonomy" id="347"/>
    <lineage>
        <taxon>Bacteria</taxon>
        <taxon>Pseudomonadati</taxon>
        <taxon>Pseudomonadota</taxon>
        <taxon>Gammaproteobacteria</taxon>
        <taxon>Lysobacterales</taxon>
        <taxon>Lysobacteraceae</taxon>
        <taxon>Xanthomonas</taxon>
    </lineage>
</organism>
<comment type="caution">
    <text evidence="1">The sequence shown here is derived from an EMBL/GenBank/DDBJ whole genome shotgun (WGS) entry which is preliminary data.</text>
</comment>
<evidence type="ECO:0000313" key="1">
    <source>
        <dbReference type="EMBL" id="KOR49650.1"/>
    </source>
</evidence>
<reference evidence="1 2" key="1">
    <citation type="submission" date="2015-07" db="EMBL/GenBank/DDBJ databases">
        <authorList>
            <consortium name="Consortium for Microbial Forensics and Genomics (microFORGE)"/>
            <person name="Knight B.M."/>
            <person name="Roberts D.P."/>
            <person name="Lin D."/>
            <person name="Hari K."/>
            <person name="Fletcher J."/>
            <person name="Melcher U."/>
            <person name="Blagden T."/>
            <person name="Winegar R.A."/>
        </authorList>
    </citation>
    <scope>NUCLEOTIDE SEQUENCE [LARGE SCALE GENOMIC DNA]</scope>
    <source>
        <strain evidence="1 2">X11-5A</strain>
    </source>
</reference>
<dbReference type="AlphaFoldDB" id="A0AAP1F1J5"/>
<proteinExistence type="predicted"/>
<dbReference type="EMBL" id="LHUJ01000022">
    <property type="protein sequence ID" value="KOR49650.1"/>
    <property type="molecule type" value="Genomic_DNA"/>
</dbReference>
<evidence type="ECO:0000313" key="2">
    <source>
        <dbReference type="Proteomes" id="UP000036790"/>
    </source>
</evidence>
<protein>
    <submittedName>
        <fullName evidence="1">Uncharacterized protein</fullName>
    </submittedName>
</protein>